<sequence length="151" mass="16916">MKQKLLRVDFSESITSDEVVALRSFQMRPCILVSATHSLNLGWKPPHLHTEQRRRTLLEAMDSSGAKRVMCTQPLKGKKGARLGDTIIVPWDAIACSPSNYLLQQKPYFAPGFRHVVHIVPLFSMLQRAHPPFASPTLPLNLIDGSNQFNG</sequence>
<organism evidence="1 2">
    <name type="scientific">Populus alba</name>
    <name type="common">White poplar</name>
    <dbReference type="NCBI Taxonomy" id="43335"/>
    <lineage>
        <taxon>Eukaryota</taxon>
        <taxon>Viridiplantae</taxon>
        <taxon>Streptophyta</taxon>
        <taxon>Embryophyta</taxon>
        <taxon>Tracheophyta</taxon>
        <taxon>Spermatophyta</taxon>
        <taxon>Magnoliopsida</taxon>
        <taxon>eudicotyledons</taxon>
        <taxon>Gunneridae</taxon>
        <taxon>Pentapetalae</taxon>
        <taxon>rosids</taxon>
        <taxon>fabids</taxon>
        <taxon>Malpighiales</taxon>
        <taxon>Salicaceae</taxon>
        <taxon>Saliceae</taxon>
        <taxon>Populus</taxon>
    </lineage>
</organism>
<evidence type="ECO:0000313" key="1">
    <source>
        <dbReference type="EMBL" id="KAL3598785.1"/>
    </source>
</evidence>
<comment type="caution">
    <text evidence="1">The sequence shown here is derived from an EMBL/GenBank/DDBJ whole genome shotgun (WGS) entry which is preliminary data.</text>
</comment>
<dbReference type="EMBL" id="RCHU02000003">
    <property type="protein sequence ID" value="KAL3598785.1"/>
    <property type="molecule type" value="Genomic_DNA"/>
</dbReference>
<gene>
    <name evidence="1" type="ORF">D5086_006703</name>
</gene>
<name>A0ACC4CMK4_POPAL</name>
<keyword evidence="2" id="KW-1185">Reference proteome</keyword>
<reference evidence="1 2" key="1">
    <citation type="journal article" date="2024" name="Plant Biotechnol. J.">
        <title>Genome and CRISPR/Cas9 system of a widespread forest tree (Populus alba) in the world.</title>
        <authorList>
            <person name="Liu Y.J."/>
            <person name="Jiang P.F."/>
            <person name="Han X.M."/>
            <person name="Li X.Y."/>
            <person name="Wang H.M."/>
            <person name="Wang Y.J."/>
            <person name="Wang X.X."/>
            <person name="Zeng Q.Y."/>
        </authorList>
    </citation>
    <scope>NUCLEOTIDE SEQUENCE [LARGE SCALE GENOMIC DNA]</scope>
    <source>
        <strain evidence="2">cv. PAL-ZL1</strain>
    </source>
</reference>
<dbReference type="Proteomes" id="UP000309997">
    <property type="component" value="Unassembled WGS sequence"/>
</dbReference>
<protein>
    <submittedName>
        <fullName evidence="1">Uncharacterized protein</fullName>
    </submittedName>
</protein>
<proteinExistence type="predicted"/>
<accession>A0ACC4CMK4</accession>
<evidence type="ECO:0000313" key="2">
    <source>
        <dbReference type="Proteomes" id="UP000309997"/>
    </source>
</evidence>